<dbReference type="InterPro" id="IPR002736">
    <property type="entry name" value="CitG"/>
</dbReference>
<evidence type="ECO:0000313" key="1">
    <source>
        <dbReference type="EMBL" id="HEF87497.1"/>
    </source>
</evidence>
<gene>
    <name evidence="1" type="ORF">ENP55_04280</name>
</gene>
<dbReference type="AlphaFoldDB" id="A0A7C2BL06"/>
<dbReference type="GO" id="GO:0005524">
    <property type="term" value="F:ATP binding"/>
    <property type="evidence" value="ECO:0007669"/>
    <property type="project" value="InterPro"/>
</dbReference>
<dbReference type="PANTHER" id="PTHR42280">
    <property type="entry name" value="CITG FAMILY PROTEIN"/>
    <property type="match status" value="1"/>
</dbReference>
<proteinExistence type="predicted"/>
<dbReference type="EMBL" id="DSJT01000023">
    <property type="protein sequence ID" value="HEF87497.1"/>
    <property type="molecule type" value="Genomic_DNA"/>
</dbReference>
<comment type="caution">
    <text evidence="1">The sequence shown here is derived from an EMBL/GenBank/DDBJ whole genome shotgun (WGS) entry which is preliminary data.</text>
</comment>
<name>A0A7C2BL06_9CREN</name>
<sequence length="321" mass="36074">MGVVLPDPVEYAEALSLAFALEASGYPKPGNVDRLHDLPGLPYEAFIVTSIVATKYLEKGVRRGIKGWGDVVFGDLIYGIVADSMRKSGSTNTCLGSSLLIAPISVAVGLCLRKEEENLNCFLRMVREVLSAASVEDSVEFYRAVREARPSYIKPTDETGDFVNVWDHDYKKKLRSKKQRLKDILEFSASHDIVSHELVNGLPRSFNELRFLSERFNAHKNWNRAVVETFVHLLSREHDTVIAREHGFEVASRVRDLASIYIIKLLVASQTEWLSLITSLDTEVRRMRVNPASIADIVASTIALYTIDSLARNKYYVNLNP</sequence>
<organism evidence="1">
    <name type="scientific">Thermosphaera aggregans</name>
    <dbReference type="NCBI Taxonomy" id="54254"/>
    <lineage>
        <taxon>Archaea</taxon>
        <taxon>Thermoproteota</taxon>
        <taxon>Thermoprotei</taxon>
        <taxon>Desulfurococcales</taxon>
        <taxon>Desulfurococcaceae</taxon>
        <taxon>Thermosphaera</taxon>
    </lineage>
</organism>
<reference evidence="1" key="1">
    <citation type="journal article" date="2020" name="mSystems">
        <title>Genome- and Community-Level Interaction Insights into Carbon Utilization and Element Cycling Functions of Hydrothermarchaeota in Hydrothermal Sediment.</title>
        <authorList>
            <person name="Zhou Z."/>
            <person name="Liu Y."/>
            <person name="Xu W."/>
            <person name="Pan J."/>
            <person name="Luo Z.H."/>
            <person name="Li M."/>
        </authorList>
    </citation>
    <scope>NUCLEOTIDE SEQUENCE [LARGE SCALE GENOMIC DNA]</scope>
    <source>
        <strain evidence="1">SpSt-23</strain>
    </source>
</reference>
<accession>A0A7C2BL06</accession>
<dbReference type="PANTHER" id="PTHR42280:SF1">
    <property type="entry name" value="CITG FAMILY PROTEIN"/>
    <property type="match status" value="1"/>
</dbReference>
<dbReference type="GO" id="GO:0046917">
    <property type="term" value="F:triphosphoribosyl-dephospho-CoA synthase activity"/>
    <property type="evidence" value="ECO:0007669"/>
    <property type="project" value="InterPro"/>
</dbReference>
<dbReference type="Pfam" id="PF01874">
    <property type="entry name" value="CitG"/>
    <property type="match status" value="1"/>
</dbReference>
<protein>
    <submittedName>
        <fullName evidence="1">Triphosphoribosyl-dephospho-CoA synthase</fullName>
    </submittedName>
</protein>
<dbReference type="Gene3D" id="1.10.4200.10">
    <property type="entry name" value="Triphosphoribosyl-dephospho-CoA protein"/>
    <property type="match status" value="1"/>
</dbReference>